<evidence type="ECO:0000259" key="8">
    <source>
        <dbReference type="PROSITE" id="PS50011"/>
    </source>
</evidence>
<accession>A0ABZ2FIW9</accession>
<dbReference type="Gene3D" id="3.30.200.20">
    <property type="entry name" value="Phosphorylase Kinase, domain 1"/>
    <property type="match status" value="1"/>
</dbReference>
<keyword evidence="2 5" id="KW-0547">Nucleotide-binding</keyword>
<dbReference type="Gene3D" id="1.10.510.10">
    <property type="entry name" value="Transferase(Phosphotransferase) domain 1"/>
    <property type="match status" value="1"/>
</dbReference>
<evidence type="ECO:0000256" key="2">
    <source>
        <dbReference type="ARBA" id="ARBA00022741"/>
    </source>
</evidence>
<sequence length="588" mass="62025">MTTQRLGPEPAPEPRGDVAVAHYDTIGPYRVLQQLGQGGMGIVHLALDARGRAVAVKVLRSHVAHDEDARARLGREVDTLARVRSQRIAPVFDADLEADQPYIVTRYVPGPSLEQHVREEGPLDAQALLRLARGLTEALRAIHEVGVIHRDLKPGNVLLLDGDPVVIDFGIAHVVESSRMTMTGLVMGTPGYLSPELVEGGDVTTATDWWGWAATLVFAATGRSPFGRGGMEAVLARVCRGDVDLHDVDPELAPLLYAALTPDPRLRPDADEVLLALEAWANGRPVTEVLPQRTRALTPDATRALPPVAAPPAQRNEPPAPWGTNDWTDPRPAPQPAPVAAPVPQPQDNGWGMLPQRERAPWPGTQQPGTQQPGPGVGIGDRPGDPRIGRPRRSDVLAALLAAAVALTAALPWVGLVVALGWSWLARTVDRSMTGTVRRRHRYGRRRSDGFAAAAASPWHLVTAALSTVVAALLPVAVGGAGLLATALAQTSVDGLGVRLDAPLPIAVGSLLALLTGWWGPGGPGLRRGSRSLVRSVTGVPAARGLVVAVLLVVALGVLGALAVGAIDVSWWPALQSPLPTPGQLPSR</sequence>
<evidence type="ECO:0000256" key="6">
    <source>
        <dbReference type="SAM" id="MobiDB-lite"/>
    </source>
</evidence>
<keyword evidence="7" id="KW-1133">Transmembrane helix</keyword>
<gene>
    <name evidence="9" type="ORF">N5P18_05090</name>
</gene>
<feature type="compositionally biased region" description="Pro residues" evidence="6">
    <location>
        <begin position="331"/>
        <end position="345"/>
    </location>
</feature>
<organism evidence="9 10">
    <name type="scientific">Janibacter terrae</name>
    <dbReference type="NCBI Taxonomy" id="103817"/>
    <lineage>
        <taxon>Bacteria</taxon>
        <taxon>Bacillati</taxon>
        <taxon>Actinomycetota</taxon>
        <taxon>Actinomycetes</taxon>
        <taxon>Micrococcales</taxon>
        <taxon>Intrasporangiaceae</taxon>
        <taxon>Janibacter</taxon>
    </lineage>
</organism>
<dbReference type="RefSeq" id="WP_338538898.1">
    <property type="nucleotide sequence ID" value="NZ_CP104874.1"/>
</dbReference>
<feature type="compositionally biased region" description="Basic and acidic residues" evidence="6">
    <location>
        <begin position="382"/>
        <end position="391"/>
    </location>
</feature>
<dbReference type="EMBL" id="CP104874">
    <property type="protein sequence ID" value="WWF06250.1"/>
    <property type="molecule type" value="Genomic_DNA"/>
</dbReference>
<keyword evidence="9" id="KW-0723">Serine/threonine-protein kinase</keyword>
<dbReference type="GO" id="GO:0004674">
    <property type="term" value="F:protein serine/threonine kinase activity"/>
    <property type="evidence" value="ECO:0007669"/>
    <property type="project" value="UniProtKB-KW"/>
</dbReference>
<dbReference type="PANTHER" id="PTHR43289">
    <property type="entry name" value="MITOGEN-ACTIVATED PROTEIN KINASE KINASE KINASE 20-RELATED"/>
    <property type="match status" value="1"/>
</dbReference>
<dbReference type="SMART" id="SM00220">
    <property type="entry name" value="S_TKc"/>
    <property type="match status" value="1"/>
</dbReference>
<dbReference type="PROSITE" id="PS00108">
    <property type="entry name" value="PROTEIN_KINASE_ST"/>
    <property type="match status" value="1"/>
</dbReference>
<proteinExistence type="predicted"/>
<feature type="binding site" evidence="5">
    <location>
        <position position="57"/>
    </location>
    <ligand>
        <name>ATP</name>
        <dbReference type="ChEBI" id="CHEBI:30616"/>
    </ligand>
</feature>
<keyword evidence="4 5" id="KW-0067">ATP-binding</keyword>
<reference evidence="9 10" key="1">
    <citation type="submission" date="2022-09" db="EMBL/GenBank/DDBJ databases">
        <title>Complete genome sequence of Janibacter terrae strain COS04-44, PCL-degrading bacteria isolated from oil spilled coast.</title>
        <authorList>
            <person name="Park H."/>
            <person name="Kim J.Y."/>
            <person name="An S.H."/>
            <person name="Lee C.M."/>
            <person name="Weon H.-Y."/>
        </authorList>
    </citation>
    <scope>NUCLEOTIDE SEQUENCE [LARGE SCALE GENOMIC DNA]</scope>
    <source>
        <strain evidence="9 10">COS04-44</strain>
    </source>
</reference>
<evidence type="ECO:0000313" key="9">
    <source>
        <dbReference type="EMBL" id="WWF06250.1"/>
    </source>
</evidence>
<keyword evidence="3 9" id="KW-0418">Kinase</keyword>
<feature type="region of interest" description="Disordered" evidence="6">
    <location>
        <begin position="297"/>
        <end position="391"/>
    </location>
</feature>
<keyword evidence="7" id="KW-0472">Membrane</keyword>
<feature type="domain" description="Protein kinase" evidence="8">
    <location>
        <begin position="29"/>
        <end position="281"/>
    </location>
</feature>
<dbReference type="Pfam" id="PF00069">
    <property type="entry name" value="Pkinase"/>
    <property type="match status" value="1"/>
</dbReference>
<dbReference type="PROSITE" id="PS50011">
    <property type="entry name" value="PROTEIN_KINASE_DOM"/>
    <property type="match status" value="1"/>
</dbReference>
<evidence type="ECO:0000256" key="1">
    <source>
        <dbReference type="ARBA" id="ARBA00022679"/>
    </source>
</evidence>
<evidence type="ECO:0000256" key="4">
    <source>
        <dbReference type="ARBA" id="ARBA00022840"/>
    </source>
</evidence>
<evidence type="ECO:0000256" key="5">
    <source>
        <dbReference type="PROSITE-ProRule" id="PRU10141"/>
    </source>
</evidence>
<name>A0ABZ2FIW9_9MICO</name>
<feature type="compositionally biased region" description="Low complexity" evidence="6">
    <location>
        <begin position="363"/>
        <end position="374"/>
    </location>
</feature>
<dbReference type="InterPro" id="IPR017441">
    <property type="entry name" value="Protein_kinase_ATP_BS"/>
</dbReference>
<dbReference type="CDD" id="cd14014">
    <property type="entry name" value="STKc_PknB_like"/>
    <property type="match status" value="1"/>
</dbReference>
<keyword evidence="7" id="KW-0812">Transmembrane</keyword>
<dbReference type="InterPro" id="IPR011009">
    <property type="entry name" value="Kinase-like_dom_sf"/>
</dbReference>
<feature type="transmembrane region" description="Helical" evidence="7">
    <location>
        <begin position="396"/>
        <end position="429"/>
    </location>
</feature>
<dbReference type="PROSITE" id="PS00107">
    <property type="entry name" value="PROTEIN_KINASE_ATP"/>
    <property type="match status" value="1"/>
</dbReference>
<dbReference type="SUPFAM" id="SSF56112">
    <property type="entry name" value="Protein kinase-like (PK-like)"/>
    <property type="match status" value="1"/>
</dbReference>
<dbReference type="Proteomes" id="UP001381003">
    <property type="component" value="Chromosome"/>
</dbReference>
<evidence type="ECO:0000313" key="10">
    <source>
        <dbReference type="Proteomes" id="UP001381003"/>
    </source>
</evidence>
<keyword evidence="10" id="KW-1185">Reference proteome</keyword>
<dbReference type="PANTHER" id="PTHR43289:SF34">
    <property type="entry name" value="SERINE_THREONINE-PROTEIN KINASE YBDM-RELATED"/>
    <property type="match status" value="1"/>
</dbReference>
<protein>
    <submittedName>
        <fullName evidence="9">Serine/threonine protein kinase</fullName>
    </submittedName>
</protein>
<evidence type="ECO:0000256" key="7">
    <source>
        <dbReference type="SAM" id="Phobius"/>
    </source>
</evidence>
<dbReference type="InterPro" id="IPR000719">
    <property type="entry name" value="Prot_kinase_dom"/>
</dbReference>
<feature type="transmembrane region" description="Helical" evidence="7">
    <location>
        <begin position="542"/>
        <end position="567"/>
    </location>
</feature>
<dbReference type="InterPro" id="IPR008271">
    <property type="entry name" value="Ser/Thr_kinase_AS"/>
</dbReference>
<keyword evidence="1" id="KW-0808">Transferase</keyword>
<feature type="transmembrane region" description="Helical" evidence="7">
    <location>
        <begin position="502"/>
        <end position="521"/>
    </location>
</feature>
<evidence type="ECO:0000256" key="3">
    <source>
        <dbReference type="ARBA" id="ARBA00022777"/>
    </source>
</evidence>